<dbReference type="InterPro" id="IPR011576">
    <property type="entry name" value="Pyridox_Oxase_N"/>
</dbReference>
<dbReference type="SUPFAM" id="SSF50475">
    <property type="entry name" value="FMN-binding split barrel"/>
    <property type="match status" value="1"/>
</dbReference>
<dbReference type="InterPro" id="IPR012349">
    <property type="entry name" value="Split_barrel_FMN-bd"/>
</dbReference>
<evidence type="ECO:0000259" key="1">
    <source>
        <dbReference type="Pfam" id="PF01243"/>
    </source>
</evidence>
<evidence type="ECO:0000313" key="3">
    <source>
        <dbReference type="Proteomes" id="UP001171902"/>
    </source>
</evidence>
<dbReference type="PANTHER" id="PTHR42815">
    <property type="entry name" value="FAD-BINDING, PUTATIVE (AFU_ORTHOLOGUE AFUA_6G07600)-RELATED"/>
    <property type="match status" value="1"/>
</dbReference>
<protein>
    <submittedName>
        <fullName evidence="2">Pyridoxamine 5'-phosphate oxidase family protein</fullName>
    </submittedName>
</protein>
<feature type="domain" description="Pyridoxamine 5'-phosphate oxidase N-terminal" evidence="1">
    <location>
        <begin position="160"/>
        <end position="259"/>
    </location>
</feature>
<organism evidence="2 3">
    <name type="scientific">Glycomyces tritici</name>
    <dbReference type="NCBI Taxonomy" id="2665176"/>
    <lineage>
        <taxon>Bacteria</taxon>
        <taxon>Bacillati</taxon>
        <taxon>Actinomycetota</taxon>
        <taxon>Actinomycetes</taxon>
        <taxon>Glycomycetales</taxon>
        <taxon>Glycomycetaceae</taxon>
        <taxon>Glycomyces</taxon>
    </lineage>
</organism>
<sequence length="299" mass="32138">MIHKGERAVQRRVGLDLPAWGSAGVDAAIPAIAAEFLARQRMVVIGAADDDGAVWASALAGPEGFVEAIGERTITVDRAPVGPDPLAGLFDTERDLGMLAIEPATRRRMRVNGGARRVGDRLEIRTEQVYANCPKYIQARTPEAADAPPGTATARTSARLTPEQQDWIAASDTFFVATRAGGLGADASHRGGNPGFVALTGDRGLVWPDYLGNSMYMTLGNLELDPRCGLLFPDWERGRALHLTGTARVDWDPGRAAAVPGAQRLVRFTLDRAVQIDGALPLRWAFGGYSKFNPRKETP</sequence>
<dbReference type="Pfam" id="PF01243">
    <property type="entry name" value="PNPOx_N"/>
    <property type="match status" value="1"/>
</dbReference>
<reference evidence="2" key="1">
    <citation type="submission" date="2023-06" db="EMBL/GenBank/DDBJ databases">
        <title>Gycomyces niveus sp.nov., a novel actinomycete isolated from soil in Shouguang.</title>
        <authorList>
            <person name="Yang X."/>
            <person name="Zhao J."/>
        </authorList>
    </citation>
    <scope>NUCLEOTIDE SEQUENCE</scope>
    <source>
        <strain evidence="2">NEAU C2</strain>
    </source>
</reference>
<accession>A0ABT7YSH8</accession>
<gene>
    <name evidence="2" type="ORF">QWI33_17890</name>
</gene>
<dbReference type="Gene3D" id="2.30.110.10">
    <property type="entry name" value="Electron Transport, Fmn-binding Protein, Chain A"/>
    <property type="match status" value="1"/>
</dbReference>
<evidence type="ECO:0000313" key="2">
    <source>
        <dbReference type="EMBL" id="MDN3241600.1"/>
    </source>
</evidence>
<proteinExistence type="predicted"/>
<dbReference type="RefSeq" id="WP_289958507.1">
    <property type="nucleotide sequence ID" value="NZ_JAUEMJ010000005.1"/>
</dbReference>
<dbReference type="EMBL" id="JAUEMJ010000005">
    <property type="protein sequence ID" value="MDN3241600.1"/>
    <property type="molecule type" value="Genomic_DNA"/>
</dbReference>
<dbReference type="PANTHER" id="PTHR42815:SF2">
    <property type="entry name" value="FAD-BINDING, PUTATIVE (AFU_ORTHOLOGUE AFUA_6G07600)-RELATED"/>
    <property type="match status" value="1"/>
</dbReference>
<dbReference type="Proteomes" id="UP001171902">
    <property type="component" value="Unassembled WGS sequence"/>
</dbReference>
<comment type="caution">
    <text evidence="2">The sequence shown here is derived from an EMBL/GenBank/DDBJ whole genome shotgun (WGS) entry which is preliminary data.</text>
</comment>
<keyword evidence="3" id="KW-1185">Reference proteome</keyword>
<name>A0ABT7YSH8_9ACTN</name>